<dbReference type="CDD" id="cd02440">
    <property type="entry name" value="AdoMet_MTases"/>
    <property type="match status" value="1"/>
</dbReference>
<dbReference type="InterPro" id="IPR012677">
    <property type="entry name" value="Nucleotide-bd_a/b_plait_sf"/>
</dbReference>
<keyword evidence="7" id="KW-1185">Reference proteome</keyword>
<dbReference type="GO" id="GO:0005634">
    <property type="term" value="C:nucleus"/>
    <property type="evidence" value="ECO:0007669"/>
    <property type="project" value="TreeGrafter"/>
</dbReference>
<dbReference type="PANTHER" id="PTHR14614:SF164">
    <property type="entry name" value="HISTONE-ARGININE METHYLTRANSFERASE METTL23"/>
    <property type="match status" value="1"/>
</dbReference>
<dbReference type="VEuPathDB" id="VectorBase:ASTEI20_039256"/>
<dbReference type="FunFam" id="3.30.70.330:FF:000494">
    <property type="entry name" value="28 kDa ribonucleoprotein, chloroplastic"/>
    <property type="match status" value="1"/>
</dbReference>
<keyword evidence="3" id="KW-0949">S-adenosyl-L-methionine</keyword>
<dbReference type="OMA" id="STCCEAN"/>
<evidence type="ECO:0000313" key="6">
    <source>
        <dbReference type="EnsemblMetazoa" id="ASTEI08059-PA"/>
    </source>
</evidence>
<dbReference type="AlphaFoldDB" id="A0A182YHX3"/>
<dbReference type="GO" id="GO:0005737">
    <property type="term" value="C:cytoplasm"/>
    <property type="evidence" value="ECO:0007669"/>
    <property type="project" value="TreeGrafter"/>
</dbReference>
<dbReference type="PROSITE" id="PS50102">
    <property type="entry name" value="RRM"/>
    <property type="match status" value="1"/>
</dbReference>
<dbReference type="GO" id="GO:0003723">
    <property type="term" value="F:RNA binding"/>
    <property type="evidence" value="ECO:0007669"/>
    <property type="project" value="UniProtKB-UniRule"/>
</dbReference>
<evidence type="ECO:0000256" key="3">
    <source>
        <dbReference type="ARBA" id="ARBA00022691"/>
    </source>
</evidence>
<dbReference type="VEuPathDB" id="VectorBase:ASTE006002"/>
<reference evidence="7" key="1">
    <citation type="journal article" date="2014" name="Genome Biol.">
        <title>Genome analysis of a major urban malaria vector mosquito, Anopheles stephensi.</title>
        <authorList>
            <person name="Jiang X."/>
            <person name="Peery A."/>
            <person name="Hall A.B."/>
            <person name="Sharma A."/>
            <person name="Chen X.G."/>
            <person name="Waterhouse R.M."/>
            <person name="Komissarov A."/>
            <person name="Riehle M.M."/>
            <person name="Shouche Y."/>
            <person name="Sharakhova M.V."/>
            <person name="Lawson D."/>
            <person name="Pakpour N."/>
            <person name="Arensburger P."/>
            <person name="Davidson V.L."/>
            <person name="Eiglmeier K."/>
            <person name="Emrich S."/>
            <person name="George P."/>
            <person name="Kennedy R.C."/>
            <person name="Mane S.P."/>
            <person name="Maslen G."/>
            <person name="Oringanje C."/>
            <person name="Qi Y."/>
            <person name="Settlage R."/>
            <person name="Tojo M."/>
            <person name="Tubio J.M."/>
            <person name="Unger M.F."/>
            <person name="Wang B."/>
            <person name="Vernick K.D."/>
            <person name="Ribeiro J.M."/>
            <person name="James A.A."/>
            <person name="Michel K."/>
            <person name="Riehle M.A."/>
            <person name="Luckhart S."/>
            <person name="Sharakhov I.V."/>
            <person name="Tu Z."/>
        </authorList>
    </citation>
    <scope>NUCLEOTIDE SEQUENCE [LARGE SCALE GENOMIC DNA]</scope>
    <source>
        <strain evidence="7">Indian</strain>
    </source>
</reference>
<dbReference type="Gene3D" id="3.30.70.330">
    <property type="match status" value="1"/>
</dbReference>
<dbReference type="VEuPathDB" id="VectorBase:ASTEI20_031674"/>
<dbReference type="Pfam" id="PF00076">
    <property type="entry name" value="RRM_1"/>
    <property type="match status" value="1"/>
</dbReference>
<evidence type="ECO:0000256" key="4">
    <source>
        <dbReference type="ARBA" id="ARBA00022884"/>
    </source>
</evidence>
<keyword evidence="4" id="KW-0694">RNA-binding</keyword>
<dbReference type="STRING" id="30069.A0A182YHX3"/>
<dbReference type="GO" id="GO:0032259">
    <property type="term" value="P:methylation"/>
    <property type="evidence" value="ECO:0007669"/>
    <property type="project" value="UniProtKB-KW"/>
</dbReference>
<dbReference type="Pfam" id="PF10294">
    <property type="entry name" value="Methyltransf_16"/>
    <property type="match status" value="1"/>
</dbReference>
<proteinExistence type="inferred from homology"/>
<protein>
    <submittedName>
        <fullName evidence="6">Uncharacterized protein</fullName>
    </submittedName>
</protein>
<comment type="similarity">
    <text evidence="5">Belongs to the methyltransferase superfamily. METTL23 family.</text>
</comment>
<keyword evidence="2" id="KW-0808">Transferase</keyword>
<evidence type="ECO:0000313" key="7">
    <source>
        <dbReference type="Proteomes" id="UP000076408"/>
    </source>
</evidence>
<dbReference type="InterPro" id="IPR019410">
    <property type="entry name" value="Methyltransf_16"/>
</dbReference>
<dbReference type="GO" id="GO:0008168">
    <property type="term" value="F:methyltransferase activity"/>
    <property type="evidence" value="ECO:0007669"/>
    <property type="project" value="UniProtKB-KW"/>
</dbReference>
<dbReference type="InterPro" id="IPR029063">
    <property type="entry name" value="SAM-dependent_MTases_sf"/>
</dbReference>
<dbReference type="SUPFAM" id="SSF54928">
    <property type="entry name" value="RNA-binding domain, RBD"/>
    <property type="match status" value="1"/>
</dbReference>
<dbReference type="PANTHER" id="PTHR14614">
    <property type="entry name" value="HEPATOCELLULAR CARCINOMA-ASSOCIATED ANTIGEN"/>
    <property type="match status" value="1"/>
</dbReference>
<evidence type="ECO:0000256" key="1">
    <source>
        <dbReference type="ARBA" id="ARBA00022603"/>
    </source>
</evidence>
<dbReference type="InterPro" id="IPR000504">
    <property type="entry name" value="RRM_dom"/>
</dbReference>
<dbReference type="Proteomes" id="UP000076408">
    <property type="component" value="Unassembled WGS sequence"/>
</dbReference>
<name>A0A182YHX3_ANOST</name>
<dbReference type="VEuPathDB" id="VectorBase:ASTEI08059"/>
<sequence>MTKFQQMENDGEQIKRFVFGGKSRNGASYVGEKLEILIPELPLPGYSFYTWPSAPVLAWFLWERRQSLINKRILEIGAGTALPGLLAAKCGAHVTLSDCSTLPKTLEHIQRCCRLNNLVPGPGKDIEVIGLTWGLFLEQVLQLGPLDLILGSDVFYDPSVFEDILVTVSFILEANPGAKFICTYQERSADWCIENLLKKWDLCDNRLDRPFTKATAMSSTTAAASTIARGVQKLFVGNLPWTVSTKELKTYFSKYGHVHSTNVIYDKTTGISRGYGFIVFSTREGFTNATNNRLHVLEGRVLDLQPASS</sequence>
<dbReference type="SUPFAM" id="SSF53335">
    <property type="entry name" value="S-adenosyl-L-methionine-dependent methyltransferases"/>
    <property type="match status" value="1"/>
</dbReference>
<evidence type="ECO:0000256" key="5">
    <source>
        <dbReference type="ARBA" id="ARBA00043988"/>
    </source>
</evidence>
<accession>A0A182YHX3</accession>
<dbReference type="InterPro" id="IPR035979">
    <property type="entry name" value="RBD_domain_sf"/>
</dbReference>
<dbReference type="Gene3D" id="3.40.50.150">
    <property type="entry name" value="Vaccinia Virus protein VP39"/>
    <property type="match status" value="1"/>
</dbReference>
<dbReference type="SMART" id="SM00360">
    <property type="entry name" value="RRM"/>
    <property type="match status" value="1"/>
</dbReference>
<reference evidence="6" key="2">
    <citation type="submission" date="2020-05" db="UniProtKB">
        <authorList>
            <consortium name="EnsemblMetazoa"/>
        </authorList>
    </citation>
    <scope>IDENTIFICATION</scope>
    <source>
        <strain evidence="6">Indian</strain>
    </source>
</reference>
<dbReference type="EnsemblMetazoa" id="ASTEI08059-RA">
    <property type="protein sequence ID" value="ASTEI08059-PA"/>
    <property type="gene ID" value="ASTEI08059"/>
</dbReference>
<evidence type="ECO:0000256" key="2">
    <source>
        <dbReference type="ARBA" id="ARBA00022679"/>
    </source>
</evidence>
<keyword evidence="1" id="KW-0489">Methyltransferase</keyword>
<organism evidence="6 7">
    <name type="scientific">Anopheles stephensi</name>
    <name type="common">Indo-Pakistan malaria mosquito</name>
    <dbReference type="NCBI Taxonomy" id="30069"/>
    <lineage>
        <taxon>Eukaryota</taxon>
        <taxon>Metazoa</taxon>
        <taxon>Ecdysozoa</taxon>
        <taxon>Arthropoda</taxon>
        <taxon>Hexapoda</taxon>
        <taxon>Insecta</taxon>
        <taxon>Pterygota</taxon>
        <taxon>Neoptera</taxon>
        <taxon>Endopterygota</taxon>
        <taxon>Diptera</taxon>
        <taxon>Nematocera</taxon>
        <taxon>Culicoidea</taxon>
        <taxon>Culicidae</taxon>
        <taxon>Anophelinae</taxon>
        <taxon>Anopheles</taxon>
    </lineage>
</organism>